<reference evidence="2 3" key="1">
    <citation type="submission" date="2017-07" db="EMBL/GenBank/DDBJ databases">
        <title>Phenotypical and genomic characterization of a clinical isolate of Shewanella bicestrii sp. nov. producing an extended-spectrum beta-lactamase and a new oxacillinase variant.</title>
        <authorList>
            <person name="Jousset A.B."/>
            <person name="Bonnin R.A."/>
            <person name="Girlich D."/>
            <person name="Dabos L."/>
            <person name="Potron A."/>
            <person name="Dortet L."/>
            <person name="Glaser P."/>
            <person name="Naas T."/>
        </authorList>
    </citation>
    <scope>NUCLEOTIDE SEQUENCE [LARGE SCALE GENOMIC DNA]</scope>
    <source>
        <strain evidence="2 3">JAB-1</strain>
    </source>
</reference>
<feature type="transmembrane region" description="Helical" evidence="1">
    <location>
        <begin position="38"/>
        <end position="57"/>
    </location>
</feature>
<dbReference type="Pfam" id="PF14316">
    <property type="entry name" value="DUF4381"/>
    <property type="match status" value="1"/>
</dbReference>
<dbReference type="AlphaFoldDB" id="A0A220UIE1"/>
<evidence type="ECO:0000256" key="1">
    <source>
        <dbReference type="SAM" id="Phobius"/>
    </source>
</evidence>
<evidence type="ECO:0008006" key="4">
    <source>
        <dbReference type="Google" id="ProtNLM"/>
    </source>
</evidence>
<keyword evidence="1" id="KW-0812">Transmembrane</keyword>
<keyword evidence="1" id="KW-1133">Transmembrane helix</keyword>
<evidence type="ECO:0000313" key="2">
    <source>
        <dbReference type="EMBL" id="ASK67909.1"/>
    </source>
</evidence>
<dbReference type="RefSeq" id="WP_089066922.1">
    <property type="nucleotide sequence ID" value="NZ_CP022358.1"/>
</dbReference>
<evidence type="ECO:0000313" key="3">
    <source>
        <dbReference type="Proteomes" id="UP000198367"/>
    </source>
</evidence>
<protein>
    <recommendedName>
        <fullName evidence="4">DUF4381 domain-containing protein</fullName>
    </recommendedName>
</protein>
<keyword evidence="1" id="KW-0472">Membrane</keyword>
<organism evidence="2 3">
    <name type="scientific">Shewanella bicestrii</name>
    <dbReference type="NCBI Taxonomy" id="2018305"/>
    <lineage>
        <taxon>Bacteria</taxon>
        <taxon>Pseudomonadati</taxon>
        <taxon>Pseudomonadota</taxon>
        <taxon>Gammaproteobacteria</taxon>
        <taxon>Alteromonadales</taxon>
        <taxon>Shewanellaceae</taxon>
        <taxon>Shewanella</taxon>
    </lineage>
</organism>
<keyword evidence="3" id="KW-1185">Reference proteome</keyword>
<proteinExistence type="predicted"/>
<accession>A0A220UIE1</accession>
<dbReference type="InterPro" id="IPR025489">
    <property type="entry name" value="DUF4381"/>
</dbReference>
<dbReference type="KEGG" id="sbj:CF168_02995"/>
<sequence>MTAILLFGATQSPPSSYMLRELKDVAQPDPVSWWPQTLGWQILLLVLLLYLGYRLYLKGIFWWRNRYRQEAITALLSLSAEDPHWPTQMMKIIKIVMVYLEPKNASLYGAPLLEQMGRYHTKAHLANDESFQQWLKCLEDPNAARPDFSAVRQGLSQWLSGHQLPEARHGSA</sequence>
<dbReference type="Proteomes" id="UP000198367">
    <property type="component" value="Chromosome"/>
</dbReference>
<name>A0A220UIE1_9GAMM</name>
<dbReference type="EMBL" id="CP022358">
    <property type="protein sequence ID" value="ASK67909.1"/>
    <property type="molecule type" value="Genomic_DNA"/>
</dbReference>
<gene>
    <name evidence="2" type="ORF">CF168_02995</name>
</gene>